<organism evidence="1 2">
    <name type="scientific">Desulfatibacillum alkenivorans DSM 16219</name>
    <dbReference type="NCBI Taxonomy" id="1121393"/>
    <lineage>
        <taxon>Bacteria</taxon>
        <taxon>Pseudomonadati</taxon>
        <taxon>Thermodesulfobacteriota</taxon>
        <taxon>Desulfobacteria</taxon>
        <taxon>Desulfobacterales</taxon>
        <taxon>Desulfatibacillaceae</taxon>
        <taxon>Desulfatibacillum</taxon>
    </lineage>
</organism>
<dbReference type="AlphaFoldDB" id="A0A1M6C3F1"/>
<dbReference type="STRING" id="1121393.SAMN02745216_00139"/>
<dbReference type="InterPro" id="IPR013321">
    <property type="entry name" value="Arc_rbn_hlx_hlx"/>
</dbReference>
<gene>
    <name evidence="1" type="ORF">SAMN02745216_00139</name>
</gene>
<dbReference type="RefSeq" id="WP_211482772.1">
    <property type="nucleotide sequence ID" value="NZ_FQZU01000001.1"/>
</dbReference>
<dbReference type="Gene3D" id="1.10.1220.10">
    <property type="entry name" value="Met repressor-like"/>
    <property type="match status" value="1"/>
</dbReference>
<accession>A0A1M6C3F1</accession>
<dbReference type="InterPro" id="IPR010985">
    <property type="entry name" value="Ribbon_hlx_hlx"/>
</dbReference>
<dbReference type="SUPFAM" id="SSF47598">
    <property type="entry name" value="Ribbon-helix-helix"/>
    <property type="match status" value="1"/>
</dbReference>
<proteinExistence type="predicted"/>
<protein>
    <submittedName>
        <fullName evidence="1">Uncharacterized protein</fullName>
    </submittedName>
</protein>
<name>A0A1M6C3F1_9BACT</name>
<dbReference type="GO" id="GO:0006355">
    <property type="term" value="P:regulation of DNA-templated transcription"/>
    <property type="evidence" value="ECO:0007669"/>
    <property type="project" value="InterPro"/>
</dbReference>
<evidence type="ECO:0000313" key="1">
    <source>
        <dbReference type="EMBL" id="SHI55540.1"/>
    </source>
</evidence>
<keyword evidence="2" id="KW-1185">Reference proteome</keyword>
<dbReference type="Proteomes" id="UP000183994">
    <property type="component" value="Unassembled WGS sequence"/>
</dbReference>
<reference evidence="2" key="1">
    <citation type="submission" date="2016-11" db="EMBL/GenBank/DDBJ databases">
        <authorList>
            <person name="Varghese N."/>
            <person name="Submissions S."/>
        </authorList>
    </citation>
    <scope>NUCLEOTIDE SEQUENCE [LARGE SCALE GENOMIC DNA]</scope>
    <source>
        <strain evidence="2">DSM 16219</strain>
    </source>
</reference>
<evidence type="ECO:0000313" key="2">
    <source>
        <dbReference type="Proteomes" id="UP000183994"/>
    </source>
</evidence>
<dbReference type="EMBL" id="FQZU01000001">
    <property type="protein sequence ID" value="SHI55540.1"/>
    <property type="molecule type" value="Genomic_DNA"/>
</dbReference>
<sequence>MATNKPRILLTLDEDLLKRIDDYRFENRINTRSEAMRRLIKIGLEAKQDPEKA</sequence>